<dbReference type="Gene3D" id="1.10.10.10">
    <property type="entry name" value="Winged helix-like DNA-binding domain superfamily/Winged helix DNA-binding domain"/>
    <property type="match status" value="1"/>
</dbReference>
<dbReference type="SMART" id="SM00347">
    <property type="entry name" value="HTH_MARR"/>
    <property type="match status" value="1"/>
</dbReference>
<dbReference type="PANTHER" id="PTHR33164">
    <property type="entry name" value="TRANSCRIPTIONAL REGULATOR, MARR FAMILY"/>
    <property type="match status" value="1"/>
</dbReference>
<dbReference type="Proteomes" id="UP000295765">
    <property type="component" value="Unassembled WGS sequence"/>
</dbReference>
<keyword evidence="2" id="KW-0238">DNA-binding</keyword>
<keyword evidence="3" id="KW-1185">Reference proteome</keyword>
<evidence type="ECO:0000259" key="1">
    <source>
        <dbReference type="PROSITE" id="PS50995"/>
    </source>
</evidence>
<dbReference type="GO" id="GO:0003700">
    <property type="term" value="F:DNA-binding transcription factor activity"/>
    <property type="evidence" value="ECO:0007669"/>
    <property type="project" value="InterPro"/>
</dbReference>
<evidence type="ECO:0000313" key="3">
    <source>
        <dbReference type="Proteomes" id="UP000295765"/>
    </source>
</evidence>
<feature type="domain" description="HTH marR-type" evidence="1">
    <location>
        <begin position="20"/>
        <end position="153"/>
    </location>
</feature>
<dbReference type="EMBL" id="SLWY01000020">
    <property type="protein sequence ID" value="TCO79260.1"/>
    <property type="molecule type" value="Genomic_DNA"/>
</dbReference>
<protein>
    <submittedName>
        <fullName evidence="2">DNA-binding MarR family transcriptional regulator</fullName>
    </submittedName>
</protein>
<dbReference type="InterPro" id="IPR036390">
    <property type="entry name" value="WH_DNA-bd_sf"/>
</dbReference>
<reference evidence="2 3" key="1">
    <citation type="submission" date="2019-03" db="EMBL/GenBank/DDBJ databases">
        <title>Genomic Encyclopedia of Type Strains, Phase IV (KMG-IV): sequencing the most valuable type-strain genomes for metagenomic binning, comparative biology and taxonomic classification.</title>
        <authorList>
            <person name="Goeker M."/>
        </authorList>
    </citation>
    <scope>NUCLEOTIDE SEQUENCE [LARGE SCALE GENOMIC DNA]</scope>
    <source>
        <strain evidence="2 3">DSM 25287</strain>
    </source>
</reference>
<name>A0A4V2SCG5_9GAMM</name>
<dbReference type="PANTHER" id="PTHR33164:SF57">
    <property type="entry name" value="MARR-FAMILY TRANSCRIPTIONAL REGULATOR"/>
    <property type="match status" value="1"/>
</dbReference>
<dbReference type="InterPro" id="IPR039422">
    <property type="entry name" value="MarR/SlyA-like"/>
</dbReference>
<sequence>MSSDPNPVETPAGESPFELDHFLPYRFNVLAECMSRSLARIYQEQFGISVPEWRVLATLGRESPLSAGEVGSRAHMEKARVSRTLARMLDAGLINRQVDARDNRVAVLALTRRGQDMFRRIAPLARAWEAEMLQVLDAGEVERLHELLDRLLARLRGMRAGSDDAD</sequence>
<accession>A0A4V2SCG5</accession>
<dbReference type="SUPFAM" id="SSF46785">
    <property type="entry name" value="Winged helix' DNA-binding domain"/>
    <property type="match status" value="1"/>
</dbReference>
<dbReference type="PRINTS" id="PR00598">
    <property type="entry name" value="HTHMARR"/>
</dbReference>
<gene>
    <name evidence="2" type="ORF">EV699_12038</name>
</gene>
<dbReference type="OrthoDB" id="8906692at2"/>
<dbReference type="GO" id="GO:0006950">
    <property type="term" value="P:response to stress"/>
    <property type="evidence" value="ECO:0007669"/>
    <property type="project" value="TreeGrafter"/>
</dbReference>
<dbReference type="InterPro" id="IPR000835">
    <property type="entry name" value="HTH_MarR-typ"/>
</dbReference>
<dbReference type="RefSeq" id="WP_132544812.1">
    <property type="nucleotide sequence ID" value="NZ_SLWY01000020.1"/>
</dbReference>
<organism evidence="2 3">
    <name type="scientific">Plasticicumulans lactativorans</name>
    <dbReference type="NCBI Taxonomy" id="1133106"/>
    <lineage>
        <taxon>Bacteria</taxon>
        <taxon>Pseudomonadati</taxon>
        <taxon>Pseudomonadota</taxon>
        <taxon>Gammaproteobacteria</taxon>
        <taxon>Candidatus Competibacteraceae</taxon>
        <taxon>Plasticicumulans</taxon>
    </lineage>
</organism>
<comment type="caution">
    <text evidence="2">The sequence shown here is derived from an EMBL/GenBank/DDBJ whole genome shotgun (WGS) entry which is preliminary data.</text>
</comment>
<dbReference type="PROSITE" id="PS50995">
    <property type="entry name" value="HTH_MARR_2"/>
    <property type="match status" value="1"/>
</dbReference>
<dbReference type="InterPro" id="IPR036388">
    <property type="entry name" value="WH-like_DNA-bd_sf"/>
</dbReference>
<dbReference type="AlphaFoldDB" id="A0A4V2SCG5"/>
<proteinExistence type="predicted"/>
<dbReference type="GO" id="GO:0003677">
    <property type="term" value="F:DNA binding"/>
    <property type="evidence" value="ECO:0007669"/>
    <property type="project" value="UniProtKB-KW"/>
</dbReference>
<evidence type="ECO:0000313" key="2">
    <source>
        <dbReference type="EMBL" id="TCO79260.1"/>
    </source>
</evidence>
<dbReference type="Pfam" id="PF12802">
    <property type="entry name" value="MarR_2"/>
    <property type="match status" value="1"/>
</dbReference>